<keyword evidence="9 13" id="KW-0234">DNA repair</keyword>
<dbReference type="GO" id="GO:0003684">
    <property type="term" value="F:damaged DNA binding"/>
    <property type="evidence" value="ECO:0007669"/>
    <property type="project" value="InterPro"/>
</dbReference>
<dbReference type="GO" id="GO:0000716">
    <property type="term" value="P:transcription-coupled nucleotide-excision repair, DNA damage recognition"/>
    <property type="evidence" value="ECO:0007669"/>
    <property type="project" value="UniProtKB-UniRule"/>
</dbReference>
<dbReference type="Pfam" id="PF21132">
    <property type="entry name" value="MFD_D3"/>
    <property type="match status" value="1"/>
</dbReference>
<dbReference type="NCBIfam" id="NF007966">
    <property type="entry name" value="PRK10689.1"/>
    <property type="match status" value="1"/>
</dbReference>
<keyword evidence="4 13" id="KW-0227">DNA damage</keyword>
<evidence type="ECO:0000256" key="7">
    <source>
        <dbReference type="ARBA" id="ARBA00022840"/>
    </source>
</evidence>
<comment type="subcellular location">
    <subcellularLocation>
        <location evidence="1 13">Cytoplasm</location>
    </subcellularLocation>
</comment>
<evidence type="ECO:0000313" key="17">
    <source>
        <dbReference type="Proteomes" id="UP000265509"/>
    </source>
</evidence>
<dbReference type="OrthoDB" id="9804325at2"/>
<dbReference type="HAMAP" id="MF_00969">
    <property type="entry name" value="TRCF"/>
    <property type="match status" value="1"/>
</dbReference>
<dbReference type="GO" id="GO:0003678">
    <property type="term" value="F:DNA helicase activity"/>
    <property type="evidence" value="ECO:0007669"/>
    <property type="project" value="TreeGrafter"/>
</dbReference>
<dbReference type="PANTHER" id="PTHR47964:SF1">
    <property type="entry name" value="ATP-DEPENDENT DNA HELICASE HOMOLOG RECG, CHLOROPLASTIC"/>
    <property type="match status" value="1"/>
</dbReference>
<dbReference type="GO" id="GO:0016787">
    <property type="term" value="F:hydrolase activity"/>
    <property type="evidence" value="ECO:0007669"/>
    <property type="project" value="UniProtKB-KW"/>
</dbReference>
<evidence type="ECO:0000256" key="4">
    <source>
        <dbReference type="ARBA" id="ARBA00022763"/>
    </source>
</evidence>
<dbReference type="Gene3D" id="3.40.50.11180">
    <property type="match status" value="1"/>
</dbReference>
<dbReference type="Pfam" id="PF00270">
    <property type="entry name" value="DEAD"/>
    <property type="match status" value="1"/>
</dbReference>
<dbReference type="InterPro" id="IPR005118">
    <property type="entry name" value="TRCF_C"/>
</dbReference>
<keyword evidence="7 13" id="KW-0067">ATP-binding</keyword>
<dbReference type="InterPro" id="IPR047112">
    <property type="entry name" value="RecG/Mfd"/>
</dbReference>
<dbReference type="Gene3D" id="3.40.50.300">
    <property type="entry name" value="P-loop containing nucleotide triphosphate hydrolases"/>
    <property type="match status" value="2"/>
</dbReference>
<dbReference type="SMART" id="SM00982">
    <property type="entry name" value="TRCF"/>
    <property type="match status" value="1"/>
</dbReference>
<comment type="function">
    <text evidence="13">Couples transcription and DNA repair by recognizing RNA polymerase (RNAP) stalled at DNA lesions. Mediates ATP-dependent release of RNAP and its truncated transcript from the DNA, and recruitment of nucleotide excision repair machinery to the damaged site.</text>
</comment>
<evidence type="ECO:0000256" key="6">
    <source>
        <dbReference type="ARBA" id="ARBA00022806"/>
    </source>
</evidence>
<evidence type="ECO:0000313" key="16">
    <source>
        <dbReference type="EMBL" id="RLQ23104.1"/>
    </source>
</evidence>
<dbReference type="GO" id="GO:0005737">
    <property type="term" value="C:cytoplasm"/>
    <property type="evidence" value="ECO:0007669"/>
    <property type="project" value="UniProtKB-SubCell"/>
</dbReference>
<dbReference type="InterPro" id="IPR036101">
    <property type="entry name" value="CarD-like/TRCF_RID_sf"/>
</dbReference>
<name>A0A3L7E0S9_9GAMM</name>
<dbReference type="SMART" id="SM00490">
    <property type="entry name" value="HELICc"/>
    <property type="match status" value="1"/>
</dbReference>
<evidence type="ECO:0000256" key="8">
    <source>
        <dbReference type="ARBA" id="ARBA00023125"/>
    </source>
</evidence>
<dbReference type="CDD" id="cd18810">
    <property type="entry name" value="SF2_C_TRCF"/>
    <property type="match status" value="1"/>
</dbReference>
<dbReference type="PROSITE" id="PS51192">
    <property type="entry name" value="HELICASE_ATP_BIND_1"/>
    <property type="match status" value="1"/>
</dbReference>
<feature type="domain" description="Helicase ATP-binding" evidence="14">
    <location>
        <begin position="618"/>
        <end position="779"/>
    </location>
</feature>
<dbReference type="InterPro" id="IPR014001">
    <property type="entry name" value="Helicase_ATP-bd"/>
</dbReference>
<dbReference type="InterPro" id="IPR004576">
    <property type="entry name" value="Mfd"/>
</dbReference>
<evidence type="ECO:0000256" key="5">
    <source>
        <dbReference type="ARBA" id="ARBA00022801"/>
    </source>
</evidence>
<keyword evidence="3 13" id="KW-0547">Nucleotide-binding</keyword>
<evidence type="ECO:0000256" key="10">
    <source>
        <dbReference type="ARBA" id="ARBA00061104"/>
    </source>
</evidence>
<dbReference type="Gene3D" id="3.40.50.11140">
    <property type="match status" value="1"/>
</dbReference>
<protein>
    <recommendedName>
        <fullName evidence="12 13">Transcription-repair-coupling factor</fullName>
        <shortName evidence="13">TRCF</shortName>
        <ecNumber evidence="13">3.6.4.-</ecNumber>
    </recommendedName>
</protein>
<dbReference type="NCBIfam" id="TIGR00580">
    <property type="entry name" value="mfd"/>
    <property type="match status" value="1"/>
</dbReference>
<comment type="caution">
    <text evidence="16">The sequence shown here is derived from an EMBL/GenBank/DDBJ whole genome shotgun (WGS) entry which is preliminary data.</text>
</comment>
<dbReference type="PANTHER" id="PTHR47964">
    <property type="entry name" value="ATP-DEPENDENT DNA HELICASE HOMOLOG RECG, CHLOROPLASTIC"/>
    <property type="match status" value="1"/>
</dbReference>
<keyword evidence="5 13" id="KW-0378">Hydrolase</keyword>
<evidence type="ECO:0000256" key="13">
    <source>
        <dbReference type="HAMAP-Rule" id="MF_00969"/>
    </source>
</evidence>
<dbReference type="InterPro" id="IPR027417">
    <property type="entry name" value="P-loop_NTPase"/>
</dbReference>
<evidence type="ECO:0000256" key="12">
    <source>
        <dbReference type="ARBA" id="ARBA00070128"/>
    </source>
</evidence>
<evidence type="ECO:0000256" key="9">
    <source>
        <dbReference type="ARBA" id="ARBA00023204"/>
    </source>
</evidence>
<accession>A0A3L7E0S9</accession>
<dbReference type="Gene3D" id="2.40.10.170">
    <property type="match status" value="1"/>
</dbReference>
<comment type="similarity">
    <text evidence="11 13">In the C-terminal section; belongs to the helicase family. RecG subfamily.</text>
</comment>
<dbReference type="InterPro" id="IPR037235">
    <property type="entry name" value="TRCF-like_C_D7"/>
</dbReference>
<gene>
    <name evidence="13" type="primary">mfd</name>
    <name evidence="16" type="ORF">DWB85_03785</name>
</gene>
<dbReference type="InterPro" id="IPR003711">
    <property type="entry name" value="CarD-like/TRCF_RID"/>
</dbReference>
<evidence type="ECO:0000256" key="1">
    <source>
        <dbReference type="ARBA" id="ARBA00004496"/>
    </source>
</evidence>
<keyword evidence="6" id="KW-0347">Helicase</keyword>
<dbReference type="RefSeq" id="WP_117952872.1">
    <property type="nucleotide sequence ID" value="NZ_QRAN01000003.1"/>
</dbReference>
<keyword evidence="8 13" id="KW-0238">DNA-binding</keyword>
<keyword evidence="17" id="KW-1185">Reference proteome</keyword>
<dbReference type="Pfam" id="PF17757">
    <property type="entry name" value="UvrB_inter"/>
    <property type="match status" value="1"/>
</dbReference>
<reference evidence="16 17" key="1">
    <citation type="submission" date="2018-07" db="EMBL/GenBank/DDBJ databases">
        <title>Halioglobus sp. genome submission.</title>
        <authorList>
            <person name="Ye M.-Q."/>
            <person name="Du Z.-J."/>
        </authorList>
    </citation>
    <scope>NUCLEOTIDE SEQUENCE [LARGE SCALE GENOMIC DNA]</scope>
    <source>
        <strain evidence="16 17">U0301</strain>
    </source>
</reference>
<dbReference type="InterPro" id="IPR041471">
    <property type="entry name" value="UvrB_inter"/>
</dbReference>
<dbReference type="Gene3D" id="3.90.1150.50">
    <property type="entry name" value="Transcription-repair-coupling factor, D7 domain"/>
    <property type="match status" value="1"/>
</dbReference>
<dbReference type="InterPro" id="IPR001650">
    <property type="entry name" value="Helicase_C-like"/>
</dbReference>
<dbReference type="SUPFAM" id="SSF141259">
    <property type="entry name" value="CarD-like"/>
    <property type="match status" value="1"/>
</dbReference>
<dbReference type="SMART" id="SM01058">
    <property type="entry name" value="CarD_TRCF"/>
    <property type="match status" value="1"/>
</dbReference>
<feature type="domain" description="Helicase C-terminal" evidence="15">
    <location>
        <begin position="800"/>
        <end position="954"/>
    </location>
</feature>
<evidence type="ECO:0000259" key="14">
    <source>
        <dbReference type="PROSITE" id="PS51192"/>
    </source>
</evidence>
<evidence type="ECO:0000259" key="15">
    <source>
        <dbReference type="PROSITE" id="PS51194"/>
    </source>
</evidence>
<dbReference type="GO" id="GO:0005524">
    <property type="term" value="F:ATP binding"/>
    <property type="evidence" value="ECO:0007669"/>
    <property type="project" value="UniProtKB-UniRule"/>
</dbReference>
<comment type="similarity">
    <text evidence="10 13">In the N-terminal section; belongs to the UvrB family.</text>
</comment>
<dbReference type="SMART" id="SM00487">
    <property type="entry name" value="DEXDc"/>
    <property type="match status" value="1"/>
</dbReference>
<dbReference type="CDD" id="cd17991">
    <property type="entry name" value="DEXHc_TRCF"/>
    <property type="match status" value="1"/>
</dbReference>
<keyword evidence="2 13" id="KW-0963">Cytoplasm</keyword>
<dbReference type="FunFam" id="3.40.50.300:FF:000546">
    <property type="entry name" value="Transcription-repair-coupling factor"/>
    <property type="match status" value="1"/>
</dbReference>
<dbReference type="Proteomes" id="UP000265509">
    <property type="component" value="Unassembled WGS sequence"/>
</dbReference>
<sequence length="1154" mass="128553">MFTSLVQATPWPNQAGSRTALGPFYGGADARCIAELADPSRLLVVITADTSAALALERELPFYLDRELEILAFPDWETLPYDNFSPHQDIISERLSTLYRLPRLQGGVLIVPVSTLMHRLPPTHYVAGSSLLLEQGQSIDLASFRRNLERNGYRNVETVFEHGEFALRGSLFDIFPMGSALPYRIDLLDDEVDTLRTFDPETQRTVEKVSAINMLPAREYPLDSSAITRFQMNWWDTFDVDHDSCPTYAEVSAGRSPGGCEYYLPLFFDDCATLFDYLPEQAAVIATGDHHHAAEHFWQEVGSRFEEYGIDPRRPLLPPERGFLPVAEFYRQLKQFPVLELRHNPQAPVHQQTSVLPPPDLASDQTVTSAAANLARFIDAHQGPVLLCAESAGRREILLQSLREQGLKPPAVAGWHQFLDSGEPFAIATAPLDRGLYFGPGKPTLVCETQLFGNRVAQRRRRRASAEAASANVFRDINELREGVPVVHLEHGVGRYVGLQTLAVDGQEAEFLTLEYARGSKLYVPVASLHLISRYAGSDPDLAPLHTLGSEQWDKARRKASEKANDIAAQLLEVYARREARQGFSFQLDQEAYARFSAAFPFEETPDQELAIRTVVDDMCSPRVMDRLVCGDVGFGKTEVAMRAAFIACQNNKQVAVLVPTTLLAQQHYSSFCDRFADWPVNVEVVSRFKSAAEMKAVSRRIAAGKVDILVGTHKLLQSDFRFADLGLLIIDEEHRFGVKQKEAIKALRSEVDILTLTATPIPRTLNMALGGMRDLSIIATPPARRLSIKTFVREHNIALIKEAVLRETLRGGQVYYLHNEVKSIEESARKLRELVPELKVGVAHGQMRETELEQVMSAFYHQRHHILLCTTIIETGIDIPNANTIIIERADKFGLAQLHQLRGRVGRSHHQAYAYLLTPPRSAITADAGKRLEAIEAAGDLGAGYLLATHDLEIRGAGELLGDEQSGQIHSVGFSLYMDMLERAVAALKRGEIPDVDAPLDAGTEVNLHIPALIPEDYLPDINSRLVLYKRIAAAADDEQLRELQVEMIDRFGLLPEQVGNLFEVSRLRLQAQSLGIRSIEAGASGGSIEFKESTRVNPLSLVKLVQGDPRSYKLAGATRLRFERDLDDKVNRLRYVEDLLNTFATDATEDAA</sequence>
<dbReference type="GO" id="GO:0006355">
    <property type="term" value="P:regulation of DNA-templated transcription"/>
    <property type="evidence" value="ECO:0007669"/>
    <property type="project" value="UniProtKB-UniRule"/>
</dbReference>
<dbReference type="EMBL" id="QRAN01000003">
    <property type="protein sequence ID" value="RLQ23104.1"/>
    <property type="molecule type" value="Genomic_DNA"/>
</dbReference>
<dbReference type="Gene3D" id="3.30.2060.10">
    <property type="entry name" value="Penicillin-binding protein 1b domain"/>
    <property type="match status" value="1"/>
</dbReference>
<dbReference type="PROSITE" id="PS51194">
    <property type="entry name" value="HELICASE_CTER"/>
    <property type="match status" value="1"/>
</dbReference>
<dbReference type="EC" id="3.6.4.-" evidence="13"/>
<organism evidence="16 17">
    <name type="scientific">Seongchinamella sediminis</name>
    <dbReference type="NCBI Taxonomy" id="2283635"/>
    <lineage>
        <taxon>Bacteria</taxon>
        <taxon>Pseudomonadati</taxon>
        <taxon>Pseudomonadota</taxon>
        <taxon>Gammaproteobacteria</taxon>
        <taxon>Cellvibrionales</taxon>
        <taxon>Halieaceae</taxon>
        <taxon>Seongchinamella</taxon>
    </lineage>
</organism>
<proteinExistence type="inferred from homology"/>
<dbReference type="Pfam" id="PF03461">
    <property type="entry name" value="TRCF"/>
    <property type="match status" value="1"/>
</dbReference>
<dbReference type="Pfam" id="PF02559">
    <property type="entry name" value="CarD_TRCF_RID"/>
    <property type="match status" value="1"/>
</dbReference>
<dbReference type="AlphaFoldDB" id="A0A3L7E0S9"/>
<dbReference type="Pfam" id="PF00271">
    <property type="entry name" value="Helicase_C"/>
    <property type="match status" value="1"/>
</dbReference>
<evidence type="ECO:0000256" key="2">
    <source>
        <dbReference type="ARBA" id="ARBA00022490"/>
    </source>
</evidence>
<dbReference type="InterPro" id="IPR048635">
    <property type="entry name" value="MFD_D3"/>
</dbReference>
<dbReference type="SUPFAM" id="SSF143517">
    <property type="entry name" value="TRCF domain-like"/>
    <property type="match status" value="1"/>
</dbReference>
<dbReference type="SUPFAM" id="SSF52540">
    <property type="entry name" value="P-loop containing nucleoside triphosphate hydrolases"/>
    <property type="match status" value="4"/>
</dbReference>
<evidence type="ECO:0000256" key="11">
    <source>
        <dbReference type="ARBA" id="ARBA00061399"/>
    </source>
</evidence>
<dbReference type="InterPro" id="IPR011545">
    <property type="entry name" value="DEAD/DEAH_box_helicase_dom"/>
</dbReference>
<evidence type="ECO:0000256" key="3">
    <source>
        <dbReference type="ARBA" id="ARBA00022741"/>
    </source>
</evidence>
<dbReference type="FunFam" id="3.40.50.300:FF:000300">
    <property type="entry name" value="Transcription-repair-coupling factor"/>
    <property type="match status" value="1"/>
</dbReference>